<keyword evidence="3" id="KW-1185">Reference proteome</keyword>
<comment type="caution">
    <text evidence="2">The sequence shown here is derived from an EMBL/GenBank/DDBJ whole genome shotgun (WGS) entry which is preliminary data.</text>
</comment>
<feature type="region of interest" description="Disordered" evidence="1">
    <location>
        <begin position="18"/>
        <end position="40"/>
    </location>
</feature>
<reference evidence="2 3" key="1">
    <citation type="journal article" date="2016" name="Nat. Commun.">
        <title>Extremotolerant tardigrade genome and improved radiotolerance of human cultured cells by tardigrade-unique protein.</title>
        <authorList>
            <person name="Hashimoto T."/>
            <person name="Horikawa D.D."/>
            <person name="Saito Y."/>
            <person name="Kuwahara H."/>
            <person name="Kozuka-Hata H."/>
            <person name="Shin-I T."/>
            <person name="Minakuchi Y."/>
            <person name="Ohishi K."/>
            <person name="Motoyama A."/>
            <person name="Aizu T."/>
            <person name="Enomoto A."/>
            <person name="Kondo K."/>
            <person name="Tanaka S."/>
            <person name="Hara Y."/>
            <person name="Koshikawa S."/>
            <person name="Sagara H."/>
            <person name="Miura T."/>
            <person name="Yokobori S."/>
            <person name="Miyagawa K."/>
            <person name="Suzuki Y."/>
            <person name="Kubo T."/>
            <person name="Oyama M."/>
            <person name="Kohara Y."/>
            <person name="Fujiyama A."/>
            <person name="Arakawa K."/>
            <person name="Katayama T."/>
            <person name="Toyoda A."/>
            <person name="Kunieda T."/>
        </authorList>
    </citation>
    <scope>NUCLEOTIDE SEQUENCE [LARGE SCALE GENOMIC DNA]</scope>
    <source>
        <strain evidence="2 3">YOKOZUNA-1</strain>
    </source>
</reference>
<dbReference type="EMBL" id="BDGG01000001">
    <property type="protein sequence ID" value="GAU89769.1"/>
    <property type="molecule type" value="Genomic_DNA"/>
</dbReference>
<organism evidence="2 3">
    <name type="scientific">Ramazzottius varieornatus</name>
    <name type="common">Water bear</name>
    <name type="synonym">Tardigrade</name>
    <dbReference type="NCBI Taxonomy" id="947166"/>
    <lineage>
        <taxon>Eukaryota</taxon>
        <taxon>Metazoa</taxon>
        <taxon>Ecdysozoa</taxon>
        <taxon>Tardigrada</taxon>
        <taxon>Eutardigrada</taxon>
        <taxon>Parachela</taxon>
        <taxon>Hypsibioidea</taxon>
        <taxon>Ramazzottiidae</taxon>
        <taxon>Ramazzottius</taxon>
    </lineage>
</organism>
<sequence>MDGVHLGSVVVHATSVTTDKKGTLRSEEASASRGKGSAPFSRAFTKDTLEKLRKKNLNIVATINMFVSPAAYRKELGSR</sequence>
<dbReference type="Proteomes" id="UP000186922">
    <property type="component" value="Unassembled WGS sequence"/>
</dbReference>
<evidence type="ECO:0000313" key="3">
    <source>
        <dbReference type="Proteomes" id="UP000186922"/>
    </source>
</evidence>
<feature type="compositionally biased region" description="Basic and acidic residues" evidence="1">
    <location>
        <begin position="18"/>
        <end position="30"/>
    </location>
</feature>
<evidence type="ECO:0000313" key="2">
    <source>
        <dbReference type="EMBL" id="GAU89769.1"/>
    </source>
</evidence>
<evidence type="ECO:0000256" key="1">
    <source>
        <dbReference type="SAM" id="MobiDB-lite"/>
    </source>
</evidence>
<accession>A0A1D1UJ74</accession>
<proteinExistence type="predicted"/>
<name>A0A1D1UJ74_RAMVA</name>
<dbReference type="AlphaFoldDB" id="A0A1D1UJ74"/>
<protein>
    <submittedName>
        <fullName evidence="2">Uncharacterized protein</fullName>
    </submittedName>
</protein>
<gene>
    <name evidence="2" type="primary">RvY_02280-1</name>
    <name evidence="2" type="synonym">RvY_02280.1</name>
    <name evidence="2" type="ORF">RvY_02280</name>
</gene>